<dbReference type="InterPro" id="IPR007405">
    <property type="entry name" value="Phage_KVP40_Orf299"/>
</dbReference>
<dbReference type="EMBL" id="MFJN01000058">
    <property type="protein sequence ID" value="OGG20060.1"/>
    <property type="molecule type" value="Genomic_DNA"/>
</dbReference>
<accession>A0A1F6A5T3</accession>
<proteinExistence type="predicted"/>
<dbReference type="PANTHER" id="PTHR39961:SF1">
    <property type="entry name" value="DUF458 DOMAIN-CONTAINING PROTEIN"/>
    <property type="match status" value="1"/>
</dbReference>
<dbReference type="Pfam" id="PF04308">
    <property type="entry name" value="RNaseH_like"/>
    <property type="match status" value="1"/>
</dbReference>
<comment type="caution">
    <text evidence="1">The sequence shown here is derived from an EMBL/GenBank/DDBJ whole genome shotgun (WGS) entry which is preliminary data.</text>
</comment>
<organism evidence="1 2">
    <name type="scientific">Candidatus Gottesmanbacteria bacterium RIFCSPHIGHO2_02_FULL_40_13</name>
    <dbReference type="NCBI Taxonomy" id="1798384"/>
    <lineage>
        <taxon>Bacteria</taxon>
        <taxon>Candidatus Gottesmaniibacteriota</taxon>
    </lineage>
</organism>
<dbReference type="STRING" id="1798384.A3D03_04385"/>
<evidence type="ECO:0000313" key="1">
    <source>
        <dbReference type="EMBL" id="OGG20060.1"/>
    </source>
</evidence>
<reference evidence="1 2" key="1">
    <citation type="journal article" date="2016" name="Nat. Commun.">
        <title>Thousands of microbial genomes shed light on interconnected biogeochemical processes in an aquifer system.</title>
        <authorList>
            <person name="Anantharaman K."/>
            <person name="Brown C.T."/>
            <person name="Hug L.A."/>
            <person name="Sharon I."/>
            <person name="Castelle C.J."/>
            <person name="Probst A.J."/>
            <person name="Thomas B.C."/>
            <person name="Singh A."/>
            <person name="Wilkins M.J."/>
            <person name="Karaoz U."/>
            <person name="Brodie E.L."/>
            <person name="Williams K.H."/>
            <person name="Hubbard S.S."/>
            <person name="Banfield J.F."/>
        </authorList>
    </citation>
    <scope>NUCLEOTIDE SEQUENCE [LARGE SCALE GENOMIC DNA]</scope>
</reference>
<protein>
    <recommendedName>
        <fullName evidence="3">DUF458 domain-containing protein</fullName>
    </recommendedName>
</protein>
<evidence type="ECO:0000313" key="2">
    <source>
        <dbReference type="Proteomes" id="UP000177092"/>
    </source>
</evidence>
<dbReference type="AlphaFoldDB" id="A0A1F6A5T3"/>
<gene>
    <name evidence="1" type="ORF">A3D03_04385</name>
</gene>
<evidence type="ECO:0008006" key="3">
    <source>
        <dbReference type="Google" id="ProtNLM"/>
    </source>
</evidence>
<feature type="non-terminal residue" evidence="1">
    <location>
        <position position="1"/>
    </location>
</feature>
<name>A0A1F6A5T3_9BACT</name>
<dbReference type="PANTHER" id="PTHR39961">
    <property type="entry name" value="HYPOTHETICAL CYTOSOLIC PROTEIN"/>
    <property type="match status" value="1"/>
</dbReference>
<sequence>TIEGVRQKIMQFMDDFPDYKYKLVIGTDSQPKNGQGTDYISAIVIHRIGVGGIYFWRRKVDPRKNVLKTRIYEEASLSLILAQEFLSEFKNDGISKFEVEIHVDIGNFGETRDMITEIVGMVRGSGFNVKTKPDSFGASKVADRHT</sequence>
<dbReference type="Proteomes" id="UP000177092">
    <property type="component" value="Unassembled WGS sequence"/>
</dbReference>